<accession>A0A7J0F2T7</accession>
<dbReference type="Pfam" id="PF00031">
    <property type="entry name" value="Cystatin"/>
    <property type="match status" value="1"/>
</dbReference>
<dbReference type="PANTHER" id="PTHR35746:SF1">
    <property type="entry name" value="PENTATRICOPEPTIDE REPEAT (PPR) SUPERFAMILY PROTEIN"/>
    <property type="match status" value="1"/>
</dbReference>
<dbReference type="SUPFAM" id="SSF54403">
    <property type="entry name" value="Cystatin/monellin"/>
    <property type="match status" value="1"/>
</dbReference>
<proteinExistence type="predicted"/>
<gene>
    <name evidence="5" type="ORF">Acr_08g0014000</name>
</gene>
<keyword evidence="1" id="KW-0646">Protease inhibitor</keyword>
<feature type="compositionally biased region" description="Polar residues" evidence="3">
    <location>
        <begin position="688"/>
        <end position="698"/>
    </location>
</feature>
<reference evidence="5 6" key="1">
    <citation type="submission" date="2019-07" db="EMBL/GenBank/DDBJ databases">
        <title>De Novo Assembly of kiwifruit Actinidia rufa.</title>
        <authorList>
            <person name="Sugita-Konishi S."/>
            <person name="Sato K."/>
            <person name="Mori E."/>
            <person name="Abe Y."/>
            <person name="Kisaki G."/>
            <person name="Hamano K."/>
            <person name="Suezawa K."/>
            <person name="Otani M."/>
            <person name="Fukuda T."/>
            <person name="Manabe T."/>
            <person name="Gomi K."/>
            <person name="Tabuchi M."/>
            <person name="Akimitsu K."/>
            <person name="Kataoka I."/>
        </authorList>
    </citation>
    <scope>NUCLEOTIDE SEQUENCE [LARGE SCALE GENOMIC DNA]</scope>
    <source>
        <strain evidence="6">cv. Fuchu</strain>
    </source>
</reference>
<evidence type="ECO:0000313" key="6">
    <source>
        <dbReference type="Proteomes" id="UP000585474"/>
    </source>
</evidence>
<dbReference type="InterPro" id="IPR000010">
    <property type="entry name" value="Cystatin_dom"/>
</dbReference>
<evidence type="ECO:0000313" key="5">
    <source>
        <dbReference type="EMBL" id="GFY93004.1"/>
    </source>
</evidence>
<evidence type="ECO:0000256" key="2">
    <source>
        <dbReference type="ARBA" id="ARBA00022704"/>
    </source>
</evidence>
<feature type="compositionally biased region" description="Basic and acidic residues" evidence="3">
    <location>
        <begin position="463"/>
        <end position="475"/>
    </location>
</feature>
<feature type="region of interest" description="Disordered" evidence="3">
    <location>
        <begin position="637"/>
        <end position="758"/>
    </location>
</feature>
<dbReference type="EMBL" id="BJWL01000008">
    <property type="protein sequence ID" value="GFY93004.1"/>
    <property type="molecule type" value="Genomic_DNA"/>
</dbReference>
<dbReference type="OrthoDB" id="1625419at2759"/>
<feature type="region of interest" description="Disordered" evidence="3">
    <location>
        <begin position="451"/>
        <end position="475"/>
    </location>
</feature>
<dbReference type="Gene3D" id="3.10.450.10">
    <property type="match status" value="1"/>
</dbReference>
<keyword evidence="6" id="KW-1185">Reference proteome</keyword>
<evidence type="ECO:0000259" key="4">
    <source>
        <dbReference type="Pfam" id="PF00031"/>
    </source>
</evidence>
<sequence>MHYNMVLENETNLLGGAIPIEDSVSTCNSDPVVDTRKEDEKVIVGENEMQSSSIFLEQGTDVKGNEESSVDEILSDVAVAPCKTANETPEVACELQEKDPKTSDSLSVNQIVEPKEETFGSTMSLHDLSPEVKSCDHVEVAAQIELYSASAEDGDIGSHSDAVDACDKEGEGNENVHVLLVANDLPAVDNPEITIQDFKDRKTWKSNLSVTLKSGEVIEPAVDDNNDTIYENKRVLAAEVPVEKEVDTSELKVGSKDIGSYGVEDTPETTMIQKIQIDIEGQRSHDYHTNQLQDIQPEPTPMGLSDVISVNISADDKVRHETNLCGGKNEYNIDKDKNEKCDTDGKQSKELVKEELSTNIETASVSVDDLSVSEADQTVDDLGTGNSDGAVQDKPEMNSKMTIESASTPSDAKIVVGEMDKCTNNLQEAENTTYFVHDSSEVGPDASHLRITAPARSDLQNRQGEDSEEAMKEPKSNCMNIVLAENVDAVCKGVESNHDSGAEGWGLGPSGVSTENLLREGREDLTKPPIDVPAVDVSVDSSSQSKKLAKPPIEVPTVDVSVDSSSQPDSLEGNWGSVSVSIDNLVCYGGFVPLNICRMLMAFEDHIPHPSRSLWIQGAVLSTQSDAVAAVDAEALPSTVPEAPAELDKTGDQKAAASDIQTVENTEQQKSEALQAGWFPRGHLRKPASSSRVSSVKNMGSIGPPRDSEDPSGFEQRTPQKKQKLLSKPPPPPPRDEQKPKETNSDSESEDEDGMTAEQKERYLKQGFEVEYFPGISYCCKIMPLMYLDEQPILNQEVKSCSEWAISRFNSDNNTNYQFVEVLKANSVFCAGDEFYLTFTAKDDVVDADGDQSAVIFQAKVYAPIGGEKEYYFCRPKLKS</sequence>
<feature type="compositionally biased region" description="Low complexity" evidence="3">
    <location>
        <begin position="528"/>
        <end position="543"/>
    </location>
</feature>
<dbReference type="AlphaFoldDB" id="A0A7J0F2T7"/>
<feature type="compositionally biased region" description="Basic and acidic residues" evidence="3">
    <location>
        <begin position="734"/>
        <end position="744"/>
    </location>
</feature>
<dbReference type="GO" id="GO:0004869">
    <property type="term" value="F:cysteine-type endopeptidase inhibitor activity"/>
    <property type="evidence" value="ECO:0007669"/>
    <property type="project" value="UniProtKB-KW"/>
</dbReference>
<name>A0A7J0F2T7_9ERIC</name>
<feature type="region of interest" description="Disordered" evidence="3">
    <location>
        <begin position="523"/>
        <end position="552"/>
    </location>
</feature>
<organism evidence="5 6">
    <name type="scientific">Actinidia rufa</name>
    <dbReference type="NCBI Taxonomy" id="165716"/>
    <lineage>
        <taxon>Eukaryota</taxon>
        <taxon>Viridiplantae</taxon>
        <taxon>Streptophyta</taxon>
        <taxon>Embryophyta</taxon>
        <taxon>Tracheophyta</taxon>
        <taxon>Spermatophyta</taxon>
        <taxon>Magnoliopsida</taxon>
        <taxon>eudicotyledons</taxon>
        <taxon>Gunneridae</taxon>
        <taxon>Pentapetalae</taxon>
        <taxon>asterids</taxon>
        <taxon>Ericales</taxon>
        <taxon>Actinidiaceae</taxon>
        <taxon>Actinidia</taxon>
    </lineage>
</organism>
<dbReference type="InterPro" id="IPR046350">
    <property type="entry name" value="Cystatin_sf"/>
</dbReference>
<evidence type="ECO:0000256" key="1">
    <source>
        <dbReference type="ARBA" id="ARBA00022690"/>
    </source>
</evidence>
<comment type="caution">
    <text evidence="5">The sequence shown here is derived from an EMBL/GenBank/DDBJ whole genome shotgun (WGS) entry which is preliminary data.</text>
</comment>
<dbReference type="Proteomes" id="UP000585474">
    <property type="component" value="Unassembled WGS sequence"/>
</dbReference>
<feature type="compositionally biased region" description="Polar residues" evidence="3">
    <location>
        <begin position="659"/>
        <end position="672"/>
    </location>
</feature>
<keyword evidence="2" id="KW-0789">Thiol protease inhibitor</keyword>
<protein>
    <recommendedName>
        <fullName evidence="4">Cystatin domain-containing protein</fullName>
    </recommendedName>
</protein>
<feature type="compositionally biased region" description="Acidic residues" evidence="3">
    <location>
        <begin position="745"/>
        <end position="755"/>
    </location>
</feature>
<evidence type="ECO:0000256" key="3">
    <source>
        <dbReference type="SAM" id="MobiDB-lite"/>
    </source>
</evidence>
<dbReference type="PANTHER" id="PTHR35746">
    <property type="entry name" value="PENTATRICOPEPTIDE REPEAT (PPR) SUPERFAMILY PROTEIN"/>
    <property type="match status" value="1"/>
</dbReference>
<feature type="domain" description="Cystatin" evidence="4">
    <location>
        <begin position="796"/>
        <end position="845"/>
    </location>
</feature>